<sequence length="349" mass="37904">MNKQLSNRYFAAMCLTFILVVLLAYISLTSGVYKMTFTQVIDTFFRIHPSKDLDLIIFHLRLPRIVLAGLIGLGLAIAGGVLQGISRNPLADTGVLGINNGAGMAIVIFMFFVQGQVTNFNWKMIMLMPFFGLIGGLCSAFIIFFLVWERGNLDTQKLLLTGIAIGTGLGACSMYISLKMKASDFEMATVWLAGSIYSANWSYVISMIPWFLICLPILIIKSNKLDLFRLSQDSLISLGVATEKEKAVLLFSSVGLVSACVSVAGSIGFIGLISPHIAKIIIGNKYKRILPLSGMIGMALVIGSDLIAKTIVAPAELPVGMIISIVGVPYFIYILIKNEKTISKEGLNI</sequence>
<dbReference type="InterPro" id="IPR037294">
    <property type="entry name" value="ABC_BtuC-like"/>
</dbReference>
<feature type="transmembrane region" description="Helical" evidence="8">
    <location>
        <begin position="289"/>
        <end position="311"/>
    </location>
</feature>
<feature type="transmembrane region" description="Helical" evidence="8">
    <location>
        <begin position="190"/>
        <end position="220"/>
    </location>
</feature>
<keyword evidence="4" id="KW-1003">Cell membrane</keyword>
<evidence type="ECO:0000256" key="3">
    <source>
        <dbReference type="ARBA" id="ARBA00022448"/>
    </source>
</evidence>
<dbReference type="GO" id="GO:0033214">
    <property type="term" value="P:siderophore-iron import into cell"/>
    <property type="evidence" value="ECO:0007669"/>
    <property type="project" value="TreeGrafter"/>
</dbReference>
<keyword evidence="6 8" id="KW-1133">Transmembrane helix</keyword>
<keyword evidence="7 8" id="KW-0472">Membrane</keyword>
<accession>A0A0A6VFI4</accession>
<gene>
    <name evidence="9" type="ORF">NG54_09645</name>
</gene>
<evidence type="ECO:0000256" key="2">
    <source>
        <dbReference type="ARBA" id="ARBA00007935"/>
    </source>
</evidence>
<dbReference type="RefSeq" id="WP_035354638.1">
    <property type="nucleotide sequence ID" value="NZ_JRUN01000025.1"/>
</dbReference>
<evidence type="ECO:0000256" key="6">
    <source>
        <dbReference type="ARBA" id="ARBA00022989"/>
    </source>
</evidence>
<dbReference type="Pfam" id="PF01032">
    <property type="entry name" value="FecCD"/>
    <property type="match status" value="1"/>
</dbReference>
<comment type="subcellular location">
    <subcellularLocation>
        <location evidence="1">Cell membrane</location>
        <topology evidence="1">Multi-pass membrane protein</topology>
    </subcellularLocation>
</comment>
<feature type="transmembrane region" description="Helical" evidence="8">
    <location>
        <begin position="247"/>
        <end position="277"/>
    </location>
</feature>
<dbReference type="Gene3D" id="1.10.3470.10">
    <property type="entry name" value="ABC transporter involved in vitamin B12 uptake, BtuC"/>
    <property type="match status" value="1"/>
</dbReference>
<evidence type="ECO:0000256" key="8">
    <source>
        <dbReference type="SAM" id="Phobius"/>
    </source>
</evidence>
<feature type="transmembrane region" description="Helical" evidence="8">
    <location>
        <begin position="317"/>
        <end position="336"/>
    </location>
</feature>
<dbReference type="Proteomes" id="UP000030588">
    <property type="component" value="Unassembled WGS sequence"/>
</dbReference>
<dbReference type="SUPFAM" id="SSF81345">
    <property type="entry name" value="ABC transporter involved in vitamin B12 uptake, BtuC"/>
    <property type="match status" value="1"/>
</dbReference>
<dbReference type="EMBL" id="JRUN01000025">
    <property type="protein sequence ID" value="KHD85359.1"/>
    <property type="molecule type" value="Genomic_DNA"/>
</dbReference>
<reference evidence="9 10" key="1">
    <citation type="submission" date="2014-10" db="EMBL/GenBank/DDBJ databases">
        <title>Draft genome of phytase producing Bacillus ginsengihumi strain M2.11.</title>
        <authorList>
            <person name="Toymentseva A."/>
            <person name="Boulygina E.A."/>
            <person name="Kazakov S.V."/>
            <person name="Kayumov I."/>
            <person name="Suleimanova A.D."/>
            <person name="Mardanova A.M."/>
            <person name="Maria S.N."/>
            <person name="Sergey M.Y."/>
            <person name="Sharipova M.R."/>
        </authorList>
    </citation>
    <scope>NUCLEOTIDE SEQUENCE [LARGE SCALE GENOMIC DNA]</scope>
    <source>
        <strain evidence="9 10">M2.11</strain>
    </source>
</reference>
<evidence type="ECO:0000256" key="4">
    <source>
        <dbReference type="ARBA" id="ARBA00022475"/>
    </source>
</evidence>
<feature type="transmembrane region" description="Helical" evidence="8">
    <location>
        <begin position="94"/>
        <end position="113"/>
    </location>
</feature>
<dbReference type="GO" id="GO:0022857">
    <property type="term" value="F:transmembrane transporter activity"/>
    <property type="evidence" value="ECO:0007669"/>
    <property type="project" value="InterPro"/>
</dbReference>
<dbReference type="PANTHER" id="PTHR30472:SF23">
    <property type="entry name" value="IRON-UPTAKE SYSTEM PERMEASE PROTEIN FEUC"/>
    <property type="match status" value="1"/>
</dbReference>
<feature type="transmembrane region" description="Helical" evidence="8">
    <location>
        <begin position="125"/>
        <end position="146"/>
    </location>
</feature>
<feature type="transmembrane region" description="Helical" evidence="8">
    <location>
        <begin position="65"/>
        <end position="82"/>
    </location>
</feature>
<proteinExistence type="inferred from homology"/>
<dbReference type="OrthoDB" id="9811721at2"/>
<dbReference type="FunFam" id="1.10.3470.10:FF:000001">
    <property type="entry name" value="Vitamin B12 ABC transporter permease BtuC"/>
    <property type="match status" value="1"/>
</dbReference>
<keyword evidence="5 8" id="KW-0812">Transmembrane</keyword>
<evidence type="ECO:0000313" key="10">
    <source>
        <dbReference type="Proteomes" id="UP000030588"/>
    </source>
</evidence>
<feature type="transmembrane region" description="Helical" evidence="8">
    <location>
        <begin position="158"/>
        <end position="178"/>
    </location>
</feature>
<comment type="similarity">
    <text evidence="2">Belongs to the binding-protein-dependent transport system permease family. FecCD subfamily.</text>
</comment>
<dbReference type="InterPro" id="IPR000522">
    <property type="entry name" value="ABC_transptr_permease_BtuC"/>
</dbReference>
<comment type="caution">
    <text evidence="9">The sequence shown here is derived from an EMBL/GenBank/DDBJ whole genome shotgun (WGS) entry which is preliminary data.</text>
</comment>
<dbReference type="PANTHER" id="PTHR30472">
    <property type="entry name" value="FERRIC ENTEROBACTIN TRANSPORT SYSTEM PERMEASE PROTEIN"/>
    <property type="match status" value="1"/>
</dbReference>
<dbReference type="STRING" id="363870.NG54_09645"/>
<evidence type="ECO:0000256" key="5">
    <source>
        <dbReference type="ARBA" id="ARBA00022692"/>
    </source>
</evidence>
<organism evidence="9 10">
    <name type="scientific">Heyndrickxia ginsengihumi</name>
    <dbReference type="NCBI Taxonomy" id="363870"/>
    <lineage>
        <taxon>Bacteria</taxon>
        <taxon>Bacillati</taxon>
        <taxon>Bacillota</taxon>
        <taxon>Bacilli</taxon>
        <taxon>Bacillales</taxon>
        <taxon>Bacillaceae</taxon>
        <taxon>Heyndrickxia</taxon>
    </lineage>
</organism>
<feature type="transmembrane region" description="Helical" evidence="8">
    <location>
        <begin position="6"/>
        <end position="28"/>
    </location>
</feature>
<name>A0A0A6VFI4_9BACI</name>
<evidence type="ECO:0000256" key="1">
    <source>
        <dbReference type="ARBA" id="ARBA00004651"/>
    </source>
</evidence>
<keyword evidence="3" id="KW-0813">Transport</keyword>
<protein>
    <submittedName>
        <fullName evidence="9">Iron ABC transporter permease</fullName>
    </submittedName>
</protein>
<dbReference type="CDD" id="cd06550">
    <property type="entry name" value="TM_ABC_iron-siderophores_like"/>
    <property type="match status" value="1"/>
</dbReference>
<evidence type="ECO:0000313" key="9">
    <source>
        <dbReference type="EMBL" id="KHD85359.1"/>
    </source>
</evidence>
<dbReference type="AlphaFoldDB" id="A0A0A6VFI4"/>
<evidence type="ECO:0000256" key="7">
    <source>
        <dbReference type="ARBA" id="ARBA00023136"/>
    </source>
</evidence>
<dbReference type="GO" id="GO:0005886">
    <property type="term" value="C:plasma membrane"/>
    <property type="evidence" value="ECO:0007669"/>
    <property type="project" value="UniProtKB-SubCell"/>
</dbReference>